<proteinExistence type="inferred from homology"/>
<dbReference type="InterPro" id="IPR022909">
    <property type="entry name" value="Ribosomal_uL10_arc"/>
</dbReference>
<dbReference type="STRING" id="765177.Desmu_1108"/>
<feature type="compositionally biased region" description="Basic and acidic residues" evidence="7">
    <location>
        <begin position="302"/>
        <end position="322"/>
    </location>
</feature>
<dbReference type="Pfam" id="PF17777">
    <property type="entry name" value="RL10P_insert"/>
    <property type="match status" value="1"/>
</dbReference>
<sequence>MAVTGREIPRWKAEIVEELVELLRRHRVFALIDTTGIPANHIQMLRKKLHGKAVLKAVKPRLLGIALEKAGINPELFKEHLTGQVVAVFTDMNPFELAMLMDKYVTKTYFKPGEKTDKEIVIPEGNTGIPPGPMLSVFGRLKIQTKVQGNVIYVAKDTVVAKPGDVVSSDLASLLQKLGLALKEIRLRPKLAYDGVVIPGDKLVLNLEEYSGMLTTAHLDALKIAVELALPEPGVLQLVLAKAQRQALSLAIEAGFITPETAEAVLLAAVAKANALAAEVAKHAPELGLEVKQPVQQVQQEAKGKEGEKKEEKKEEESKELSEEALSEGFSALFG</sequence>
<dbReference type="EMBL" id="CP002363">
    <property type="protein sequence ID" value="ADV65410.1"/>
    <property type="molecule type" value="Genomic_DNA"/>
</dbReference>
<dbReference type="PANTHER" id="PTHR45699:SF3">
    <property type="entry name" value="LARGE RIBOSOMAL SUBUNIT PROTEIN UL10"/>
    <property type="match status" value="1"/>
</dbReference>
<dbReference type="GO" id="GO:0002181">
    <property type="term" value="P:cytoplasmic translation"/>
    <property type="evidence" value="ECO:0007669"/>
    <property type="project" value="TreeGrafter"/>
</dbReference>
<dbReference type="eggNOG" id="arCOG04288">
    <property type="taxonomic scope" value="Archaea"/>
</dbReference>
<organism evidence="9 10">
    <name type="scientific">Desulfurococcus mucosus (strain ATCC 35584 / DSM 2162 / JCM 9187 / O7/1)</name>
    <dbReference type="NCBI Taxonomy" id="765177"/>
    <lineage>
        <taxon>Archaea</taxon>
        <taxon>Thermoproteota</taxon>
        <taxon>Thermoprotei</taxon>
        <taxon>Desulfurococcales</taxon>
        <taxon>Desulfurococcaceae</taxon>
        <taxon>Desulfurococcus</taxon>
    </lineage>
</organism>
<dbReference type="Gene3D" id="3.30.70.1730">
    <property type="match status" value="1"/>
</dbReference>
<dbReference type="GeneID" id="10153819"/>
<evidence type="ECO:0000256" key="1">
    <source>
        <dbReference type="ARBA" id="ARBA00008889"/>
    </source>
</evidence>
<comment type="similarity">
    <text evidence="1 6">Belongs to the universal ribosomal protein uL10 family.</text>
</comment>
<dbReference type="InterPro" id="IPR050323">
    <property type="entry name" value="Ribosomal_protein_uL10"/>
</dbReference>
<dbReference type="Pfam" id="PF00466">
    <property type="entry name" value="Ribosomal_L10"/>
    <property type="match status" value="1"/>
</dbReference>
<comment type="subunit">
    <text evidence="6">Part of the 50S ribosomal subunit. Forms part of the ribosomal stalk which helps the ribosome interact with GTP-bound translation factors. Forms a heptameric L10(L12)2(L12)2(L12)2 complex, where L10 forms an elongated spine to which the L12 dimers bind in a sequential fashion.</text>
</comment>
<dbReference type="HOGENOM" id="CLU_053173_0_0_2"/>
<accession>E8RAA4</accession>
<name>E8RAA4_DESM0</name>
<evidence type="ECO:0000256" key="2">
    <source>
        <dbReference type="ARBA" id="ARBA00022730"/>
    </source>
</evidence>
<feature type="domain" description="Large ribosomal subunit protein uL10-like insertion" evidence="8">
    <location>
        <begin position="111"/>
        <end position="179"/>
    </location>
</feature>
<keyword evidence="2 6" id="KW-0699">rRNA-binding</keyword>
<reference evidence="9 10" key="2">
    <citation type="journal article" date="2011" name="Stand. Genomic Sci.">
        <title>Complete genome sequence of Desulfurococcus mucosus type strain (O7/1).</title>
        <authorList>
            <person name="Wirth R."/>
            <person name="Chertkov O."/>
            <person name="Held B."/>
            <person name="Lapidus A."/>
            <person name="Nolan M."/>
            <person name="Lucas S."/>
            <person name="Hammon N."/>
            <person name="Deshpande S."/>
            <person name="Cheng J.F."/>
            <person name="Tapia R."/>
            <person name="Han C."/>
            <person name="Goodwin L."/>
            <person name="Pitluck S."/>
            <person name="Liolios K."/>
            <person name="Ioanna P."/>
            <person name="Ivanova N."/>
            <person name="Mavromatis K."/>
            <person name="Mikhailova N."/>
            <person name="Pati A."/>
            <person name="Chen A."/>
            <person name="Palaniappan K."/>
            <person name="Land M."/>
            <person name="Hauser L."/>
            <person name="Chang Y.J."/>
            <person name="Jeffries C.D."/>
            <person name="Bilek Y."/>
            <person name="Hader T."/>
            <person name="Rohde M."/>
            <person name="Spring S."/>
            <person name="Sikorski J."/>
            <person name="Goker M."/>
            <person name="Woyke T."/>
            <person name="Bristow J."/>
            <person name="Eisen J.A."/>
            <person name="Markowitz V."/>
            <person name="Hugenholtz P."/>
            <person name="Kyrpides N.C."/>
            <person name="Klenk H.P."/>
        </authorList>
    </citation>
    <scope>NUCLEOTIDE SEQUENCE [LARGE SCALE GENOMIC DNA]</scope>
    <source>
        <strain evidence="10">ATCC 35584 / DSM 2162 / JCM 9187 / O7/1</strain>
    </source>
</reference>
<evidence type="ECO:0000256" key="4">
    <source>
        <dbReference type="ARBA" id="ARBA00022980"/>
    </source>
</evidence>
<dbReference type="NCBIfam" id="NF003095">
    <property type="entry name" value="PRK04019.1-1"/>
    <property type="match status" value="1"/>
</dbReference>
<evidence type="ECO:0000256" key="6">
    <source>
        <dbReference type="HAMAP-Rule" id="MF_00280"/>
    </source>
</evidence>
<dbReference type="KEGG" id="dmu:Desmu_1108"/>
<dbReference type="SUPFAM" id="SSF160369">
    <property type="entry name" value="Ribosomal protein L10-like"/>
    <property type="match status" value="1"/>
</dbReference>
<evidence type="ECO:0000256" key="3">
    <source>
        <dbReference type="ARBA" id="ARBA00022884"/>
    </source>
</evidence>
<keyword evidence="10" id="KW-1185">Reference proteome</keyword>
<evidence type="ECO:0000256" key="5">
    <source>
        <dbReference type="ARBA" id="ARBA00023274"/>
    </source>
</evidence>
<dbReference type="Proteomes" id="UP000001068">
    <property type="component" value="Chromosome"/>
</dbReference>
<evidence type="ECO:0000313" key="9">
    <source>
        <dbReference type="EMBL" id="ADV65410.1"/>
    </source>
</evidence>
<evidence type="ECO:0000256" key="7">
    <source>
        <dbReference type="SAM" id="MobiDB-lite"/>
    </source>
</evidence>
<keyword evidence="4 6" id="KW-0689">Ribosomal protein</keyword>
<dbReference type="RefSeq" id="WP_013562632.1">
    <property type="nucleotide sequence ID" value="NC_014961.1"/>
</dbReference>
<dbReference type="InterPro" id="IPR001790">
    <property type="entry name" value="Ribosomal_uL10"/>
</dbReference>
<dbReference type="AlphaFoldDB" id="E8RAA4"/>
<dbReference type="InterPro" id="IPR043141">
    <property type="entry name" value="Ribosomal_uL10-like_sf"/>
</dbReference>
<keyword evidence="5 6" id="KW-0687">Ribonucleoprotein</keyword>
<feature type="compositionally biased region" description="Low complexity" evidence="7">
    <location>
        <begin position="292"/>
        <end position="301"/>
    </location>
</feature>
<dbReference type="InterPro" id="IPR043164">
    <property type="entry name" value="Ribosomal_uL10-like_insert_sf"/>
</dbReference>
<reference evidence="10" key="1">
    <citation type="submission" date="2010-11" db="EMBL/GenBank/DDBJ databases">
        <title>The complete genome of Desulfurococcus mucosus DSM 2162.</title>
        <authorList>
            <consortium name="US DOE Joint Genome Institute (JGI-PGF)"/>
            <person name="Lucas S."/>
            <person name="Copeland A."/>
            <person name="Lapidus A."/>
            <person name="Bruce D."/>
            <person name="Goodwin L."/>
            <person name="Pitluck S."/>
            <person name="Kyrpides N."/>
            <person name="Mavromatis K."/>
            <person name="Pagani I."/>
            <person name="Ivanova N."/>
            <person name="Ovchinnikova G."/>
            <person name="Chertkov O."/>
            <person name="Held B."/>
            <person name="Brettin T."/>
            <person name="Detter J.C."/>
            <person name="Tapia R."/>
            <person name="Han C."/>
            <person name="Land M."/>
            <person name="Hauser L."/>
            <person name="Markowitz V."/>
            <person name="Cheng J.-F."/>
            <person name="Hugenholtz P."/>
            <person name="Woyke T."/>
            <person name="Wu D."/>
            <person name="Wirth R."/>
            <person name="Bilek Y."/>
            <person name="Hader T."/>
            <person name="Klenk H.-P."/>
            <person name="Eisen J.A."/>
        </authorList>
    </citation>
    <scope>NUCLEOTIDE SEQUENCE [LARGE SCALE GENOMIC DNA]</scope>
    <source>
        <strain evidence="10">ATCC 35584 / DSM 2162 / JCM 9187 / O7/1</strain>
    </source>
</reference>
<evidence type="ECO:0000313" key="10">
    <source>
        <dbReference type="Proteomes" id="UP000001068"/>
    </source>
</evidence>
<dbReference type="HAMAP" id="MF_00280">
    <property type="entry name" value="Ribosomal_uL10_arch"/>
    <property type="match status" value="1"/>
</dbReference>
<comment type="function">
    <text evidence="6">Forms part of the ribosomal stalk, playing a central role in the interaction of the ribosome with GTP-bound translation factors.</text>
</comment>
<dbReference type="OrthoDB" id="30930at2157"/>
<dbReference type="Gene3D" id="6.10.140.760">
    <property type="match status" value="1"/>
</dbReference>
<feature type="region of interest" description="Disordered" evidence="7">
    <location>
        <begin position="292"/>
        <end position="335"/>
    </location>
</feature>
<dbReference type="GO" id="GO:0003735">
    <property type="term" value="F:structural constituent of ribosome"/>
    <property type="evidence" value="ECO:0007669"/>
    <property type="project" value="TreeGrafter"/>
</dbReference>
<dbReference type="PANTHER" id="PTHR45699">
    <property type="entry name" value="60S ACIDIC RIBOSOMAL PROTEIN P0"/>
    <property type="match status" value="1"/>
</dbReference>
<evidence type="ECO:0000259" key="8">
    <source>
        <dbReference type="Pfam" id="PF17777"/>
    </source>
</evidence>
<gene>
    <name evidence="6" type="primary">rpl10</name>
    <name evidence="6" type="synonym">rplP0</name>
    <name evidence="9" type="ordered locus">Desmu_1108</name>
</gene>
<protein>
    <recommendedName>
        <fullName evidence="6">Large ribosomal subunit protein uL10</fullName>
    </recommendedName>
    <alternativeName>
        <fullName evidence="6">Acidic ribosomal protein P0 homolog</fullName>
    </alternativeName>
</protein>
<dbReference type="InterPro" id="IPR040637">
    <property type="entry name" value="Ribosomal_uL10-like_insert"/>
</dbReference>
<dbReference type="GO" id="GO:0022625">
    <property type="term" value="C:cytosolic large ribosomal subunit"/>
    <property type="evidence" value="ECO:0007669"/>
    <property type="project" value="TreeGrafter"/>
</dbReference>
<dbReference type="GO" id="GO:0070180">
    <property type="term" value="F:large ribosomal subunit rRNA binding"/>
    <property type="evidence" value="ECO:0007669"/>
    <property type="project" value="UniProtKB-UniRule"/>
</dbReference>
<dbReference type="Gene3D" id="3.90.105.20">
    <property type="match status" value="1"/>
</dbReference>
<keyword evidence="3 6" id="KW-0694">RNA-binding</keyword>
<dbReference type="GO" id="GO:0000027">
    <property type="term" value="P:ribosomal large subunit assembly"/>
    <property type="evidence" value="ECO:0007669"/>
    <property type="project" value="TreeGrafter"/>
</dbReference>